<evidence type="ECO:0000313" key="3">
    <source>
        <dbReference type="Proteomes" id="UP001430356"/>
    </source>
</evidence>
<feature type="compositionally biased region" description="Basic and acidic residues" evidence="1">
    <location>
        <begin position="1272"/>
        <end position="1284"/>
    </location>
</feature>
<dbReference type="EMBL" id="JAECZO010000112">
    <property type="protein sequence ID" value="KAK7197609.1"/>
    <property type="molecule type" value="Genomic_DNA"/>
</dbReference>
<proteinExistence type="predicted"/>
<feature type="region of interest" description="Disordered" evidence="1">
    <location>
        <begin position="565"/>
        <end position="670"/>
    </location>
</feature>
<gene>
    <name evidence="2" type="ORF">NESM_000711500</name>
</gene>
<feature type="compositionally biased region" description="Low complexity" evidence="1">
    <location>
        <begin position="811"/>
        <end position="822"/>
    </location>
</feature>
<evidence type="ECO:0000256" key="1">
    <source>
        <dbReference type="SAM" id="MobiDB-lite"/>
    </source>
</evidence>
<feature type="compositionally biased region" description="Low complexity" evidence="1">
    <location>
        <begin position="776"/>
        <end position="800"/>
    </location>
</feature>
<feature type="region of interest" description="Disordered" evidence="1">
    <location>
        <begin position="1008"/>
        <end position="1498"/>
    </location>
</feature>
<feature type="region of interest" description="Disordered" evidence="1">
    <location>
        <begin position="453"/>
        <end position="535"/>
    </location>
</feature>
<feature type="compositionally biased region" description="Low complexity" evidence="1">
    <location>
        <begin position="876"/>
        <end position="891"/>
    </location>
</feature>
<feature type="compositionally biased region" description="Basic residues" evidence="1">
    <location>
        <begin position="801"/>
        <end position="810"/>
    </location>
</feature>
<feature type="compositionally biased region" description="Low complexity" evidence="1">
    <location>
        <begin position="1102"/>
        <end position="1115"/>
    </location>
</feature>
<feature type="region of interest" description="Disordered" evidence="1">
    <location>
        <begin position="213"/>
        <end position="291"/>
    </location>
</feature>
<feature type="region of interest" description="Disordered" evidence="1">
    <location>
        <begin position="355"/>
        <end position="392"/>
    </location>
</feature>
<feature type="region of interest" description="Disordered" evidence="1">
    <location>
        <begin position="39"/>
        <end position="71"/>
    </location>
</feature>
<feature type="compositionally biased region" description="Polar residues" evidence="1">
    <location>
        <begin position="484"/>
        <end position="494"/>
    </location>
</feature>
<feature type="region of interest" description="Disordered" evidence="1">
    <location>
        <begin position="122"/>
        <end position="201"/>
    </location>
</feature>
<evidence type="ECO:0000313" key="2">
    <source>
        <dbReference type="EMBL" id="KAK7197609.1"/>
    </source>
</evidence>
<dbReference type="Proteomes" id="UP001430356">
    <property type="component" value="Unassembled WGS sequence"/>
</dbReference>
<feature type="region of interest" description="Disordered" evidence="1">
    <location>
        <begin position="869"/>
        <end position="895"/>
    </location>
</feature>
<feature type="compositionally biased region" description="Low complexity" evidence="1">
    <location>
        <begin position="231"/>
        <end position="243"/>
    </location>
</feature>
<accession>A0AAW0EXL1</accession>
<organism evidence="2 3">
    <name type="scientific">Novymonas esmeraldas</name>
    <dbReference type="NCBI Taxonomy" id="1808958"/>
    <lineage>
        <taxon>Eukaryota</taxon>
        <taxon>Discoba</taxon>
        <taxon>Euglenozoa</taxon>
        <taxon>Kinetoplastea</taxon>
        <taxon>Metakinetoplastina</taxon>
        <taxon>Trypanosomatida</taxon>
        <taxon>Trypanosomatidae</taxon>
        <taxon>Novymonas</taxon>
    </lineage>
</organism>
<reference evidence="2 3" key="1">
    <citation type="journal article" date="2021" name="MBio">
        <title>A New Model Trypanosomatid, Novymonas esmeraldas: Genomic Perception of Its 'Candidatus Pandoraea novymonadis' Endosymbiont.</title>
        <authorList>
            <person name="Zakharova A."/>
            <person name="Saura A."/>
            <person name="Butenko A."/>
            <person name="Podesvova L."/>
            <person name="Warmusova S."/>
            <person name="Kostygov A.Y."/>
            <person name="Nenarokova A."/>
            <person name="Lukes J."/>
            <person name="Opperdoes F.R."/>
            <person name="Yurchenko V."/>
        </authorList>
    </citation>
    <scope>NUCLEOTIDE SEQUENCE [LARGE SCALE GENOMIC DNA]</scope>
    <source>
        <strain evidence="2 3">E262AT.01</strain>
    </source>
</reference>
<comment type="caution">
    <text evidence="2">The sequence shown here is derived from an EMBL/GenBank/DDBJ whole genome shotgun (WGS) entry which is preliminary data.</text>
</comment>
<feature type="region of interest" description="Disordered" evidence="1">
    <location>
        <begin position="950"/>
        <end position="971"/>
    </location>
</feature>
<feature type="compositionally biased region" description="Low complexity" evidence="1">
    <location>
        <begin position="1041"/>
        <end position="1059"/>
    </location>
</feature>
<keyword evidence="3" id="KW-1185">Reference proteome</keyword>
<feature type="compositionally biased region" description="Acidic residues" evidence="1">
    <location>
        <begin position="1479"/>
        <end position="1489"/>
    </location>
</feature>
<feature type="compositionally biased region" description="Low complexity" evidence="1">
    <location>
        <begin position="565"/>
        <end position="577"/>
    </location>
</feature>
<name>A0AAW0EXL1_9TRYP</name>
<feature type="compositionally biased region" description="Low complexity" evidence="1">
    <location>
        <begin position="1137"/>
        <end position="1165"/>
    </location>
</feature>
<feature type="compositionally biased region" description="Low complexity" evidence="1">
    <location>
        <begin position="1453"/>
        <end position="1478"/>
    </location>
</feature>
<feature type="region of interest" description="Disordered" evidence="1">
    <location>
        <begin position="86"/>
        <end position="106"/>
    </location>
</feature>
<feature type="region of interest" description="Disordered" evidence="1">
    <location>
        <begin position="708"/>
        <end position="732"/>
    </location>
</feature>
<feature type="compositionally biased region" description="Low complexity" evidence="1">
    <location>
        <begin position="1256"/>
        <end position="1271"/>
    </location>
</feature>
<feature type="compositionally biased region" description="Low complexity" evidence="1">
    <location>
        <begin position="1404"/>
        <end position="1416"/>
    </location>
</feature>
<feature type="region of interest" description="Disordered" evidence="1">
    <location>
        <begin position="774"/>
        <end position="822"/>
    </location>
</feature>
<feature type="compositionally biased region" description="Low complexity" evidence="1">
    <location>
        <begin position="1357"/>
        <end position="1367"/>
    </location>
</feature>
<feature type="compositionally biased region" description="Low complexity" evidence="1">
    <location>
        <begin position="1176"/>
        <end position="1197"/>
    </location>
</feature>
<protein>
    <submittedName>
        <fullName evidence="2">Uncharacterized protein</fullName>
    </submittedName>
</protein>
<feature type="compositionally biased region" description="Pro residues" evidence="1">
    <location>
        <begin position="55"/>
        <end position="64"/>
    </location>
</feature>
<sequence>MRRHRPLRDAHQTLVDGGIEEGHGDPHLSCSPISITSVHRSRAVDTSSADASATAPPPPPPPPAFYDGPTLRNSIPALLARLTQAPVTSPPRTLASASAASAEADARRQRATSVLVHPIVVPPCSGRRHTPPTAAEPRGAGVQSTAVAAARLHTHFRREKPQETATTSSGTRAADQVARWQGEAAEHTSHTRRPAHVVSRPARYVVVQRPAAAHVVTPESPERGRSSQPYRSVASHTSSSSSNERVHEVRSISAASSRQDAGSRCRAPRVKERRDQLNNAAAPVATRSNSAATALDTVASSARERFADGSEVAAGARCTRAARSSTLSSHAGHGTSPPRLGGLFEAVLSNRTGSYRTRAASPPPLSAAGSHQRTLRHASDVTSPSAPPPREWEGRVAVAEAGDPLVLRRTLDYLLAKAQRLELENQRLWRQTHSWDPHRALVPHSVAVSSLNVATPHPRRPHTREPRVFVQRQLRSSQERSRSDSATLTSTTRQQDADPKRSGGGVGEARSPSSHAAREDVPIAETPRSTKTAARSSILRVDAVAQWSPPSSEAAIDSPRAAEAVASAAAAPQHAQAGVQTDSASLVREAAHERRRSSQHEMHSLELRDGRDATAATPLASTVRSRRSLDSQRSIGVGTAQARPSSLLPVPDQPPPRSQSRCSADPLHGAGASVTYASSALPGRPPTHSKQVQTASIWSPPVDEATTTAAVEDGGGGGDALMGSPTDGTASALSTERTAVIELHTSDAYTRHTVRRLRAYCSSLESTRQQLRRRLSASTLSSPRTSVAALSRVQSPSSRSNSHHHLHHPQRQQQQQPSPLQPTAAAVLSRPFFTSEYADPEVDATMHDVGETAAVETMIVLHDDGAGTVTKRMVDSSPSRPSSSMARSSSPQWHQQRVEAAAAAAAAASTTTAHRHYTAVADIAASSAHRNSPQHLPPQHLRNTHVTEVVTEEPLSRPFNMSLRSDGSGPYRVPVVQLGRPVRSASPHSWNVLGRAPAASSPEAVPLAPFLVEPPSGESPSLDRLSAPPTTPSDTGDAKRLSAAAAPVLAAPVRSTSTSSPPPPPPVRSSSHRAETAVSVSVSLSGHTAAGTFAGQPPGIPTTSTTTRASSSVYSQRFAVREASVSALPAEQRVRSLSKSSSRSSGGSDPAGAAAHSLAALWNPAQRLPHSPSRQGSPAAAPSVSSRVGGAAASSPRLMPPVDTSTLPDHPDTRPLPLSTAAAPEQHVLSPVRHPSLDSHDTVHGGSGDRSGVKAGSGPASAAASPAPSAPRGRDRLDIVRIERSATAAFASDEAEQQQQQQQQQHDTTPSLAAQTRLTPMAPLTAVEHDVVSPDGADSFHSSEAADSPRSSRSAEEVVQAPSSSSSPPLPLQQHIASRILVSPSPPRQAAAEEVVQDADTHRVGSSRSGSVAASATPRRRLSQLQHRPPVAPARVIVMTKDADDDGDDGNVASSASHSSSVPSRSLHSFVSTPFSSDGDSDGEAEDEDGQVRYSQWF</sequence>
<feature type="compositionally biased region" description="Low complexity" evidence="1">
    <location>
        <begin position="45"/>
        <end position="54"/>
    </location>
</feature>
<feature type="compositionally biased region" description="Basic and acidic residues" evidence="1">
    <location>
        <begin position="589"/>
        <end position="612"/>
    </location>
</feature>
<feature type="compositionally biased region" description="Polar residues" evidence="1">
    <location>
        <begin position="1306"/>
        <end position="1318"/>
    </location>
</feature>